<accession>A0A699HKY1</accession>
<keyword evidence="2" id="KW-0548">Nucleotidyltransferase</keyword>
<dbReference type="InterPro" id="IPR043502">
    <property type="entry name" value="DNA/RNA_pol_sf"/>
</dbReference>
<evidence type="ECO:0000256" key="3">
    <source>
        <dbReference type="ARBA" id="ARBA00022722"/>
    </source>
</evidence>
<feature type="region of interest" description="Disordered" evidence="6">
    <location>
        <begin position="1"/>
        <end position="25"/>
    </location>
</feature>
<evidence type="ECO:0008006" key="11">
    <source>
        <dbReference type="Google" id="ProtNLM"/>
    </source>
</evidence>
<dbReference type="FunFam" id="3.10.20.370:FF:000001">
    <property type="entry name" value="Retrovirus-related Pol polyprotein from transposon 17.6-like protein"/>
    <property type="match status" value="1"/>
</dbReference>
<name>A0A699HKY1_TANCI</name>
<dbReference type="AlphaFoldDB" id="A0A699HKY1"/>
<feature type="compositionally biased region" description="Basic residues" evidence="6">
    <location>
        <begin position="1"/>
        <end position="10"/>
    </location>
</feature>
<keyword evidence="1" id="KW-0808">Transferase</keyword>
<sequence length="921" mass="106520">MSKTSPKRPKAFVGGSWSHSGEDDEVPKKDEVCLMAQDSNEVHSDSSYFKYSIDDATLENEALIRRIQLMYMAYCAIRSLIRRTTSLSVIQRVQSMNTAYSFFVLTQDNRIYEYKVSTFSNTEYSFLRSIRRIQVINTAYRLQFTEEKMVDEHHKKVQKASTSKGAETPIGDAIRDESKNESSSDSEGLNYGGFTEEETKALKSTINRQIVKAIKNVMPFYISQTTDNLKEVIRKELKEFKKGGMMNDSRNEMATYRDFTACDVPKFDGTLDLIACTKWLFAVEGAFRTSCCKEKNKVNFASKFLRDSSKMWWEGKFYEKCEEWIGTFTWKEFKEMFTIEHAPMEEVDKIREEFQTLTQTNETVSKMWKKFNDLICYCPEYYGIEKLKVEKFQRMLRDDIREVISPFKCATLEDLLSRARLREANLIRKKNKETKRKLDFVDRDAKKPKQDQGRRSGRTPIKTPCKKCHKNHLGVEKTRNPTPMARVYMMAIEGDKVVRDVVIGTILVNSIPARVLYDSGASISFVSFEFSKNLFTPPNELPFPLEVEIAGDEIEVVSKVYRDVEIEIDDSVFKIDLISIVLGAFDIVIGMDWLDRYNANSLYTNVEKKNVKYVPLVNEFLDVFPEDLPGVSPERQVEFGIDLIPGTNPITKTPYRLAPSKMKEQMSQLQELLDKGFIRPISSPRGAPNLFIKKKDDSMHKSVIVFINDILAYSKSKKELEAHLREVLETLRKERLYAKFSKCEFWLQEIQFLGHVVNSIGIKVDLAKIEAVMNWQTPKDVSEIQSFLGIAGYYRRFIQDFSKIASSLTKLTKKNTPYVWGEEQEEAFVTLRKRLCETPILVLPEGTKDMVVYSDASYFGLGCVLMQRGKVIAYASRQLKRHEENYPTHDLEFAAVVFSLKILRCYLYGVKFIIYTDHRSL</sequence>
<evidence type="ECO:0000256" key="2">
    <source>
        <dbReference type="ARBA" id="ARBA00022695"/>
    </source>
</evidence>
<dbReference type="CDD" id="cd00303">
    <property type="entry name" value="retropepsin_like"/>
    <property type="match status" value="1"/>
</dbReference>
<dbReference type="InterPro" id="IPR041577">
    <property type="entry name" value="RT_RNaseH_2"/>
</dbReference>
<dbReference type="PANTHER" id="PTHR37984:SF5">
    <property type="entry name" value="PROTEIN NYNRIN-LIKE"/>
    <property type="match status" value="1"/>
</dbReference>
<dbReference type="Gene3D" id="2.40.70.10">
    <property type="entry name" value="Acid Proteases"/>
    <property type="match status" value="1"/>
</dbReference>
<feature type="domain" description="Retrotransposon gag" evidence="8">
    <location>
        <begin position="300"/>
        <end position="397"/>
    </location>
</feature>
<dbReference type="CDD" id="cd09274">
    <property type="entry name" value="RNase_HI_RT_Ty3"/>
    <property type="match status" value="1"/>
</dbReference>
<dbReference type="EMBL" id="BKCJ010156854">
    <property type="protein sequence ID" value="GEY16665.1"/>
    <property type="molecule type" value="Genomic_DNA"/>
</dbReference>
<dbReference type="GO" id="GO:0004519">
    <property type="term" value="F:endonuclease activity"/>
    <property type="evidence" value="ECO:0007669"/>
    <property type="project" value="UniProtKB-KW"/>
</dbReference>
<feature type="compositionally biased region" description="Basic and acidic residues" evidence="6">
    <location>
        <begin position="173"/>
        <end position="182"/>
    </location>
</feature>
<proteinExistence type="predicted"/>
<organism evidence="10">
    <name type="scientific">Tanacetum cinerariifolium</name>
    <name type="common">Dalmatian daisy</name>
    <name type="synonym">Chrysanthemum cinerariifolium</name>
    <dbReference type="NCBI Taxonomy" id="118510"/>
    <lineage>
        <taxon>Eukaryota</taxon>
        <taxon>Viridiplantae</taxon>
        <taxon>Streptophyta</taxon>
        <taxon>Embryophyta</taxon>
        <taxon>Tracheophyta</taxon>
        <taxon>Spermatophyta</taxon>
        <taxon>Magnoliopsida</taxon>
        <taxon>eudicotyledons</taxon>
        <taxon>Gunneridae</taxon>
        <taxon>Pentapetalae</taxon>
        <taxon>asterids</taxon>
        <taxon>campanulids</taxon>
        <taxon>Asterales</taxon>
        <taxon>Asteraceae</taxon>
        <taxon>Asteroideae</taxon>
        <taxon>Anthemideae</taxon>
        <taxon>Anthemidinae</taxon>
        <taxon>Tanacetum</taxon>
    </lineage>
</organism>
<keyword evidence="5" id="KW-0511">Multifunctional enzyme</keyword>
<dbReference type="InterPro" id="IPR021109">
    <property type="entry name" value="Peptidase_aspartic_dom_sf"/>
</dbReference>
<dbReference type="InterPro" id="IPR005162">
    <property type="entry name" value="Retrotrans_gag_dom"/>
</dbReference>
<evidence type="ECO:0000313" key="10">
    <source>
        <dbReference type="EMBL" id="GEY16665.1"/>
    </source>
</evidence>
<comment type="caution">
    <text evidence="10">The sequence shown here is derived from an EMBL/GenBank/DDBJ whole genome shotgun (WGS) entry which is preliminary data.</text>
</comment>
<dbReference type="PANTHER" id="PTHR37984">
    <property type="entry name" value="PROTEIN CBG26694"/>
    <property type="match status" value="1"/>
</dbReference>
<evidence type="ECO:0000256" key="5">
    <source>
        <dbReference type="ARBA" id="ARBA00023268"/>
    </source>
</evidence>
<dbReference type="FunFam" id="3.30.70.270:FF:000020">
    <property type="entry name" value="Transposon Tf2-6 polyprotein-like Protein"/>
    <property type="match status" value="1"/>
</dbReference>
<dbReference type="InterPro" id="IPR000477">
    <property type="entry name" value="RT_dom"/>
</dbReference>
<evidence type="ECO:0000259" key="9">
    <source>
        <dbReference type="Pfam" id="PF17919"/>
    </source>
</evidence>
<dbReference type="SUPFAM" id="SSF50630">
    <property type="entry name" value="Acid proteases"/>
    <property type="match status" value="1"/>
</dbReference>
<dbReference type="Pfam" id="PF03732">
    <property type="entry name" value="Retrotrans_gag"/>
    <property type="match status" value="1"/>
</dbReference>
<keyword evidence="4" id="KW-0255">Endonuclease</keyword>
<dbReference type="Gene3D" id="3.30.70.270">
    <property type="match status" value="2"/>
</dbReference>
<dbReference type="GO" id="GO:0016779">
    <property type="term" value="F:nucleotidyltransferase activity"/>
    <property type="evidence" value="ECO:0007669"/>
    <property type="project" value="UniProtKB-KW"/>
</dbReference>
<reference evidence="10" key="1">
    <citation type="journal article" date="2019" name="Sci. Rep.">
        <title>Draft genome of Tanacetum cinerariifolium, the natural source of mosquito coil.</title>
        <authorList>
            <person name="Yamashiro T."/>
            <person name="Shiraishi A."/>
            <person name="Satake H."/>
            <person name="Nakayama K."/>
        </authorList>
    </citation>
    <scope>NUCLEOTIDE SEQUENCE</scope>
</reference>
<dbReference type="SUPFAM" id="SSF56672">
    <property type="entry name" value="DNA/RNA polymerases"/>
    <property type="match status" value="1"/>
</dbReference>
<keyword evidence="3" id="KW-0540">Nuclease</keyword>
<dbReference type="InterPro" id="IPR043128">
    <property type="entry name" value="Rev_trsase/Diguanyl_cyclase"/>
</dbReference>
<evidence type="ECO:0000259" key="8">
    <source>
        <dbReference type="Pfam" id="PF03732"/>
    </source>
</evidence>
<feature type="region of interest" description="Disordered" evidence="6">
    <location>
        <begin position="156"/>
        <end position="192"/>
    </location>
</feature>
<protein>
    <recommendedName>
        <fullName evidence="11">Reverse transcriptase domain-containing protein</fullName>
    </recommendedName>
</protein>
<evidence type="ECO:0000256" key="6">
    <source>
        <dbReference type="SAM" id="MobiDB-lite"/>
    </source>
</evidence>
<dbReference type="Pfam" id="PF08284">
    <property type="entry name" value="RVP_2"/>
    <property type="match status" value="1"/>
</dbReference>
<feature type="compositionally biased region" description="Basic and acidic residues" evidence="6">
    <location>
        <begin position="438"/>
        <end position="454"/>
    </location>
</feature>
<dbReference type="Gene3D" id="3.10.10.10">
    <property type="entry name" value="HIV Type 1 Reverse Transcriptase, subunit A, domain 1"/>
    <property type="match status" value="1"/>
</dbReference>
<dbReference type="InterPro" id="IPR050951">
    <property type="entry name" value="Retrovirus_Pol_polyprotein"/>
</dbReference>
<keyword evidence="4" id="KW-0378">Hydrolase</keyword>
<feature type="domain" description="Reverse transcriptase" evidence="7">
    <location>
        <begin position="691"/>
        <end position="756"/>
    </location>
</feature>
<evidence type="ECO:0000259" key="7">
    <source>
        <dbReference type="Pfam" id="PF00078"/>
    </source>
</evidence>
<dbReference type="Pfam" id="PF17919">
    <property type="entry name" value="RT_RNaseH_2"/>
    <property type="match status" value="1"/>
</dbReference>
<evidence type="ECO:0000256" key="4">
    <source>
        <dbReference type="ARBA" id="ARBA00022759"/>
    </source>
</evidence>
<gene>
    <name evidence="10" type="ORF">Tci_388639</name>
</gene>
<feature type="domain" description="Reverse transcriptase/retrotransposon-derived protein RNase H-like" evidence="9">
    <location>
        <begin position="820"/>
        <end position="914"/>
    </location>
</feature>
<feature type="region of interest" description="Disordered" evidence="6">
    <location>
        <begin position="438"/>
        <end position="463"/>
    </location>
</feature>
<evidence type="ECO:0000256" key="1">
    <source>
        <dbReference type="ARBA" id="ARBA00022679"/>
    </source>
</evidence>
<dbReference type="Pfam" id="PF00078">
    <property type="entry name" value="RVT_1"/>
    <property type="match status" value="1"/>
</dbReference>